<dbReference type="Pfam" id="PF04542">
    <property type="entry name" value="Sigma70_r2"/>
    <property type="match status" value="1"/>
</dbReference>
<dbReference type="SUPFAM" id="SSF88946">
    <property type="entry name" value="Sigma2 domain of RNA polymerase sigma factors"/>
    <property type="match status" value="1"/>
</dbReference>
<comment type="similarity">
    <text evidence="1">Belongs to the sigma-70 factor family. ECF subfamily.</text>
</comment>
<feature type="compositionally biased region" description="Low complexity" evidence="6">
    <location>
        <begin position="468"/>
        <end position="489"/>
    </location>
</feature>
<feature type="domain" description="RNA polymerase sigma-70 region 2" evidence="7">
    <location>
        <begin position="55"/>
        <end position="116"/>
    </location>
</feature>
<evidence type="ECO:0000256" key="6">
    <source>
        <dbReference type="SAM" id="MobiDB-lite"/>
    </source>
</evidence>
<dbReference type="InterPro" id="IPR036388">
    <property type="entry name" value="WH-like_DNA-bd_sf"/>
</dbReference>
<feature type="compositionally biased region" description="Low complexity" evidence="6">
    <location>
        <begin position="507"/>
        <end position="528"/>
    </location>
</feature>
<dbReference type="Gene3D" id="1.10.10.1320">
    <property type="entry name" value="Anti-sigma factor, zinc-finger domain"/>
    <property type="match status" value="1"/>
</dbReference>
<dbReference type="Pfam" id="PF13490">
    <property type="entry name" value="zf-HC2"/>
    <property type="match status" value="1"/>
</dbReference>
<dbReference type="SUPFAM" id="SSF88659">
    <property type="entry name" value="Sigma3 and sigma4 domains of RNA polymerase sigma factors"/>
    <property type="match status" value="1"/>
</dbReference>
<protein>
    <submittedName>
        <fullName evidence="9">RNA polymerase sigma factor (Sigma-70 family)</fullName>
    </submittedName>
</protein>
<evidence type="ECO:0000259" key="8">
    <source>
        <dbReference type="Pfam" id="PF13490"/>
    </source>
</evidence>
<proteinExistence type="inferred from homology"/>
<dbReference type="EMBL" id="SNXZ01000001">
    <property type="protein sequence ID" value="TDQ05092.1"/>
    <property type="molecule type" value="Genomic_DNA"/>
</dbReference>
<dbReference type="GO" id="GO:0003677">
    <property type="term" value="F:DNA binding"/>
    <property type="evidence" value="ECO:0007669"/>
    <property type="project" value="UniProtKB-KW"/>
</dbReference>
<dbReference type="Gene3D" id="1.10.1740.10">
    <property type="match status" value="1"/>
</dbReference>
<keyword evidence="3" id="KW-0731">Sigma factor</keyword>
<dbReference type="InterPro" id="IPR007627">
    <property type="entry name" value="RNA_pol_sigma70_r2"/>
</dbReference>
<dbReference type="AlphaFoldDB" id="A0A4R6SNU9"/>
<dbReference type="InterPro" id="IPR013325">
    <property type="entry name" value="RNA_pol_sigma_r2"/>
</dbReference>
<dbReference type="InterPro" id="IPR027383">
    <property type="entry name" value="Znf_put"/>
</dbReference>
<evidence type="ECO:0000256" key="3">
    <source>
        <dbReference type="ARBA" id="ARBA00023082"/>
    </source>
</evidence>
<reference evidence="9 10" key="1">
    <citation type="submission" date="2019-03" db="EMBL/GenBank/DDBJ databases">
        <title>Genomic Encyclopedia of Type Strains, Phase IV (KMG-IV): sequencing the most valuable type-strain genomes for metagenomic binning, comparative biology and taxonomic classification.</title>
        <authorList>
            <person name="Goeker M."/>
        </authorList>
    </citation>
    <scope>NUCLEOTIDE SEQUENCE [LARGE SCALE GENOMIC DNA]</scope>
    <source>
        <strain evidence="9 10">DSM 45361</strain>
    </source>
</reference>
<feature type="domain" description="Putative zinc-finger" evidence="8">
    <location>
        <begin position="218"/>
        <end position="252"/>
    </location>
</feature>
<feature type="compositionally biased region" description="Low complexity" evidence="6">
    <location>
        <begin position="369"/>
        <end position="387"/>
    </location>
</feature>
<evidence type="ECO:0000256" key="2">
    <source>
        <dbReference type="ARBA" id="ARBA00023015"/>
    </source>
</evidence>
<keyword evidence="4" id="KW-0238">DNA-binding</keyword>
<dbReference type="PANTHER" id="PTHR43133">
    <property type="entry name" value="RNA POLYMERASE ECF-TYPE SIGMA FACTO"/>
    <property type="match status" value="1"/>
</dbReference>
<dbReference type="NCBIfam" id="TIGR02937">
    <property type="entry name" value="sigma70-ECF"/>
    <property type="match status" value="1"/>
</dbReference>
<sequence>MTGVDRAASGVSRDRDDERVVDLAAGGSNTQDPAALDRALLARLRAGEDAAFGELFSRHADAVRRLARGLAADRAEAEDLVAEAFFRVLQAIRRGSGPVDNVRGYLLIVVRRVAWEWSLRRKDVLVPDDELTNRPDQHDAVGQSAERHLIVRAFSSLPERWRSVLWKVEVEGERPAVVAMNFGLSPNATAALARRARQGLRAAYLQAHLAVDRSATGCRSVLEKLGAYTAGSIKGSERRRIHTHLGGCSDCRRTHDELREVCSGLRAHAGALIVPVGAGLAATKGGGLAAGLKGLLGGIKLKTLVAASSAAVVGAVGIAVGPALFHGKPVASHELDDDNNLRITTHATTTSLPSVALPTGALSTALVAPASHPEGSGAPGSSSHAAADPTETVVLTESSVPDGTVRGDDNYVVYGETTVYRATVVDAYGTQVQETTVVTEVNRAGQTTSYTTTQMMTVMSAEEPTLDAATGTPTTPITSTQSATPTTLSGKSDTVGTSAPRKPANPPESTTSPASTPASPSGSAVVAQ</sequence>
<feature type="region of interest" description="Disordered" evidence="6">
    <location>
        <begin position="466"/>
        <end position="528"/>
    </location>
</feature>
<evidence type="ECO:0000259" key="7">
    <source>
        <dbReference type="Pfam" id="PF04542"/>
    </source>
</evidence>
<dbReference type="Proteomes" id="UP000295444">
    <property type="component" value="Unassembled WGS sequence"/>
</dbReference>
<accession>A0A4R6SNU9</accession>
<dbReference type="InterPro" id="IPR041916">
    <property type="entry name" value="Anti_sigma_zinc_sf"/>
</dbReference>
<dbReference type="Gene3D" id="1.10.10.10">
    <property type="entry name" value="Winged helix-like DNA-binding domain superfamily/Winged helix DNA-binding domain"/>
    <property type="match status" value="1"/>
</dbReference>
<evidence type="ECO:0000256" key="1">
    <source>
        <dbReference type="ARBA" id="ARBA00010641"/>
    </source>
</evidence>
<dbReference type="InterPro" id="IPR039425">
    <property type="entry name" value="RNA_pol_sigma-70-like"/>
</dbReference>
<feature type="region of interest" description="Disordered" evidence="6">
    <location>
        <begin position="369"/>
        <end position="390"/>
    </location>
</feature>
<gene>
    <name evidence="9" type="ORF">EV186_1011056</name>
</gene>
<keyword evidence="10" id="KW-1185">Reference proteome</keyword>
<dbReference type="InterPro" id="IPR014284">
    <property type="entry name" value="RNA_pol_sigma-70_dom"/>
</dbReference>
<keyword evidence="2" id="KW-0805">Transcription regulation</keyword>
<dbReference type="PANTHER" id="PTHR43133:SF8">
    <property type="entry name" value="RNA POLYMERASE SIGMA FACTOR HI_1459-RELATED"/>
    <property type="match status" value="1"/>
</dbReference>
<evidence type="ECO:0000256" key="5">
    <source>
        <dbReference type="ARBA" id="ARBA00023163"/>
    </source>
</evidence>
<evidence type="ECO:0000313" key="10">
    <source>
        <dbReference type="Proteomes" id="UP000295444"/>
    </source>
</evidence>
<comment type="caution">
    <text evidence="9">The sequence shown here is derived from an EMBL/GenBank/DDBJ whole genome shotgun (WGS) entry which is preliminary data.</text>
</comment>
<dbReference type="GO" id="GO:0016987">
    <property type="term" value="F:sigma factor activity"/>
    <property type="evidence" value="ECO:0007669"/>
    <property type="project" value="UniProtKB-KW"/>
</dbReference>
<keyword evidence="5" id="KW-0804">Transcription</keyword>
<organism evidence="9 10">
    <name type="scientific">Labedaea rhizosphaerae</name>
    <dbReference type="NCBI Taxonomy" id="598644"/>
    <lineage>
        <taxon>Bacteria</taxon>
        <taxon>Bacillati</taxon>
        <taxon>Actinomycetota</taxon>
        <taxon>Actinomycetes</taxon>
        <taxon>Pseudonocardiales</taxon>
        <taxon>Pseudonocardiaceae</taxon>
        <taxon>Labedaea</taxon>
    </lineage>
</organism>
<evidence type="ECO:0000313" key="9">
    <source>
        <dbReference type="EMBL" id="TDQ05092.1"/>
    </source>
</evidence>
<dbReference type="InterPro" id="IPR013324">
    <property type="entry name" value="RNA_pol_sigma_r3/r4-like"/>
</dbReference>
<dbReference type="GO" id="GO:0006352">
    <property type="term" value="P:DNA-templated transcription initiation"/>
    <property type="evidence" value="ECO:0007669"/>
    <property type="project" value="InterPro"/>
</dbReference>
<name>A0A4R6SNU9_LABRH</name>
<evidence type="ECO:0000256" key="4">
    <source>
        <dbReference type="ARBA" id="ARBA00023125"/>
    </source>
</evidence>